<dbReference type="VEuPathDB" id="FungiDB:BD410DRAFT_847200"/>
<name>A0A4Y7PFR4_9AGAM</name>
<sequence length="185" mass="20632">MTRSQTRRISASNISQSDVSQSDGETHLGMLKKLRRGRGTSARKLTGKPPAPLAKADTTLLMDKSQEEQAKLQLQISRVERDLKTLEVKKLEKEAQMLQAQMQKKVLDIKAAKAEVAVGNKIVKDQRDLYSSVKFNINHLGDAPSSDFPDFTTDLATSSECDEEEDDSQLGMSIDNLVQSRRRTL</sequence>
<dbReference type="AlphaFoldDB" id="A0A4Y7PFR4"/>
<dbReference type="Proteomes" id="UP000294933">
    <property type="component" value="Unassembled WGS sequence"/>
</dbReference>
<reference evidence="3 4" key="1">
    <citation type="submission" date="2018-06" db="EMBL/GenBank/DDBJ databases">
        <title>A transcriptomic atlas of mushroom development highlights an independent origin of complex multicellularity.</title>
        <authorList>
            <consortium name="DOE Joint Genome Institute"/>
            <person name="Krizsan K."/>
            <person name="Almasi E."/>
            <person name="Merenyi Z."/>
            <person name="Sahu N."/>
            <person name="Viragh M."/>
            <person name="Koszo T."/>
            <person name="Mondo S."/>
            <person name="Kiss B."/>
            <person name="Balint B."/>
            <person name="Kues U."/>
            <person name="Barry K."/>
            <person name="Hegedus J.C."/>
            <person name="Henrissat B."/>
            <person name="Johnson J."/>
            <person name="Lipzen A."/>
            <person name="Ohm R."/>
            <person name="Nagy I."/>
            <person name="Pangilinan J."/>
            <person name="Yan J."/>
            <person name="Xiong Y."/>
            <person name="Grigoriev I.V."/>
            <person name="Hibbett D.S."/>
            <person name="Nagy L.G."/>
        </authorList>
    </citation>
    <scope>NUCLEOTIDE SEQUENCE [LARGE SCALE GENOMIC DNA]</scope>
    <source>
        <strain evidence="3 4">SZMC22713</strain>
    </source>
</reference>
<gene>
    <name evidence="3" type="ORF">BD410DRAFT_847200</name>
</gene>
<feature type="coiled-coil region" evidence="1">
    <location>
        <begin position="62"/>
        <end position="115"/>
    </location>
</feature>
<evidence type="ECO:0000256" key="2">
    <source>
        <dbReference type="SAM" id="MobiDB-lite"/>
    </source>
</evidence>
<proteinExistence type="predicted"/>
<keyword evidence="1" id="KW-0175">Coiled coil</keyword>
<dbReference type="EMBL" id="ML170847">
    <property type="protein sequence ID" value="TDL13210.1"/>
    <property type="molecule type" value="Genomic_DNA"/>
</dbReference>
<feature type="compositionally biased region" description="Polar residues" evidence="2">
    <location>
        <begin position="1"/>
        <end position="23"/>
    </location>
</feature>
<feature type="region of interest" description="Disordered" evidence="2">
    <location>
        <begin position="1"/>
        <end position="54"/>
    </location>
</feature>
<protein>
    <submittedName>
        <fullName evidence="3">Uncharacterized protein</fullName>
    </submittedName>
</protein>
<accession>A0A4Y7PFR4</accession>
<organism evidence="3 4">
    <name type="scientific">Rickenella mellea</name>
    <dbReference type="NCBI Taxonomy" id="50990"/>
    <lineage>
        <taxon>Eukaryota</taxon>
        <taxon>Fungi</taxon>
        <taxon>Dikarya</taxon>
        <taxon>Basidiomycota</taxon>
        <taxon>Agaricomycotina</taxon>
        <taxon>Agaricomycetes</taxon>
        <taxon>Hymenochaetales</taxon>
        <taxon>Rickenellaceae</taxon>
        <taxon>Rickenella</taxon>
    </lineage>
</organism>
<evidence type="ECO:0000256" key="1">
    <source>
        <dbReference type="SAM" id="Coils"/>
    </source>
</evidence>
<evidence type="ECO:0000313" key="4">
    <source>
        <dbReference type="Proteomes" id="UP000294933"/>
    </source>
</evidence>
<evidence type="ECO:0000313" key="3">
    <source>
        <dbReference type="EMBL" id="TDL13210.1"/>
    </source>
</evidence>
<keyword evidence="4" id="KW-1185">Reference proteome</keyword>
<feature type="region of interest" description="Disordered" evidence="2">
    <location>
        <begin position="143"/>
        <end position="175"/>
    </location>
</feature>